<keyword evidence="1" id="KW-0472">Membrane</keyword>
<dbReference type="AlphaFoldDB" id="A0A1I2BJQ3"/>
<feature type="transmembrane region" description="Helical" evidence="1">
    <location>
        <begin position="204"/>
        <end position="227"/>
    </location>
</feature>
<proteinExistence type="predicted"/>
<gene>
    <name evidence="2" type="ORF">SAMN02745121_04722</name>
</gene>
<keyword evidence="1" id="KW-1133">Transmembrane helix</keyword>
<reference evidence="3" key="1">
    <citation type="submission" date="2016-10" db="EMBL/GenBank/DDBJ databases">
        <authorList>
            <person name="Varghese N."/>
            <person name="Submissions S."/>
        </authorList>
    </citation>
    <scope>NUCLEOTIDE SEQUENCE [LARGE SCALE GENOMIC DNA]</scope>
    <source>
        <strain evidence="3">ATCC 25963</strain>
    </source>
</reference>
<feature type="transmembrane region" description="Helical" evidence="1">
    <location>
        <begin position="337"/>
        <end position="360"/>
    </location>
</feature>
<dbReference type="RefSeq" id="WP_096326317.1">
    <property type="nucleotide sequence ID" value="NZ_FOMX01000015.1"/>
</dbReference>
<dbReference type="Proteomes" id="UP000199400">
    <property type="component" value="Unassembled WGS sequence"/>
</dbReference>
<accession>A0A1I2BJQ3</accession>
<organism evidence="2 3">
    <name type="scientific">Nannocystis exedens</name>
    <dbReference type="NCBI Taxonomy" id="54"/>
    <lineage>
        <taxon>Bacteria</taxon>
        <taxon>Pseudomonadati</taxon>
        <taxon>Myxococcota</taxon>
        <taxon>Polyangia</taxon>
        <taxon>Nannocystales</taxon>
        <taxon>Nannocystaceae</taxon>
        <taxon>Nannocystis</taxon>
    </lineage>
</organism>
<feature type="transmembrane region" description="Helical" evidence="1">
    <location>
        <begin position="295"/>
        <end position="317"/>
    </location>
</feature>
<sequence>MSIVGAALWMALVPAPDCVRAAGEALAHGQVEGAARRGEACFRAGGHPQGLLLASQAWLQAGRMAHARLAARRYLALRTAQDRTARNVAELVVASAARESGTVHLAVDPTVAPDEPLTVTATRDGDGEALTLRARWDELLEGGAATLVLDPGRWVVSITRPGFAEARLEVTSAKGQVTTLAADMTRTPRAVAVAPDERRRRRSWAIAAPLVGGAGIVGGAVVTAISLRGSESVLKDMSCGTGASVAGCRRPMAIWTERGGGGAAALGLGAGVLVAGLTGLARDEALRRRIWTAEAIAGGAVAGAGVATLAYGTTYFVTVNAAEAWVGEAVERGEVLYTTGFGLIGAGLGLAATAAGGLVADALQHRRGRRSAAWEFVGGALRF</sequence>
<keyword evidence="3" id="KW-1185">Reference proteome</keyword>
<protein>
    <submittedName>
        <fullName evidence="2">Uncharacterized protein</fullName>
    </submittedName>
</protein>
<evidence type="ECO:0000256" key="1">
    <source>
        <dbReference type="SAM" id="Phobius"/>
    </source>
</evidence>
<keyword evidence="1" id="KW-0812">Transmembrane</keyword>
<evidence type="ECO:0000313" key="2">
    <source>
        <dbReference type="EMBL" id="SFE56434.1"/>
    </source>
</evidence>
<dbReference type="EMBL" id="FOMX01000015">
    <property type="protein sequence ID" value="SFE56434.1"/>
    <property type="molecule type" value="Genomic_DNA"/>
</dbReference>
<dbReference type="STRING" id="54.SAMN02745121_04722"/>
<name>A0A1I2BJQ3_9BACT</name>
<evidence type="ECO:0000313" key="3">
    <source>
        <dbReference type="Proteomes" id="UP000199400"/>
    </source>
</evidence>